<evidence type="ECO:0000259" key="1">
    <source>
        <dbReference type="Pfam" id="PF14947"/>
    </source>
</evidence>
<sequence length="89" mass="10776">MKKRERLEIIYDILVLINKNHNQMKPTPLLRKSNLSSSQFEKYILELIEKDFIEICAVDSKKYYSLTKKGFEYINKYRIILKIIEDFDL</sequence>
<evidence type="ECO:0000313" key="2">
    <source>
        <dbReference type="EMBL" id="AKB75671.1"/>
    </source>
</evidence>
<feature type="domain" description="ArnR1-like winged helix-turn-helix" evidence="1">
    <location>
        <begin position="3"/>
        <end position="82"/>
    </location>
</feature>
<accession>A0A0E3S5L7</accession>
<gene>
    <name evidence="2" type="ORF">MSLAZ_2410</name>
</gene>
<dbReference type="InterPro" id="IPR036388">
    <property type="entry name" value="WH-like_DNA-bd_sf"/>
</dbReference>
<dbReference type="EMBL" id="CP009515">
    <property type="protein sequence ID" value="AKB75671.1"/>
    <property type="molecule type" value="Genomic_DNA"/>
</dbReference>
<dbReference type="RefSeq" id="WP_048127372.1">
    <property type="nucleotide sequence ID" value="NZ_CP009515.1"/>
</dbReference>
<dbReference type="STRING" id="1434111.MSLAZ_2410"/>
<dbReference type="OrthoDB" id="65512at2157"/>
<dbReference type="AlphaFoldDB" id="A0A0E3S5L7"/>
<keyword evidence="3" id="KW-1185">Reference proteome</keyword>
<dbReference type="InterPro" id="IPR036390">
    <property type="entry name" value="WH_DNA-bd_sf"/>
</dbReference>
<protein>
    <recommendedName>
        <fullName evidence="1">ArnR1-like winged helix-turn-helix domain-containing protein</fullName>
    </recommendedName>
</protein>
<evidence type="ECO:0000313" key="3">
    <source>
        <dbReference type="Proteomes" id="UP000033072"/>
    </source>
</evidence>
<proteinExistence type="predicted"/>
<dbReference type="HOGENOM" id="CLU_159725_1_1_2"/>
<dbReference type="Gene3D" id="1.10.10.10">
    <property type="entry name" value="Winged helix-like DNA-binding domain superfamily/Winged helix DNA-binding domain"/>
    <property type="match status" value="1"/>
</dbReference>
<dbReference type="PATRIC" id="fig|1434111.4.peg.3209"/>
<dbReference type="Proteomes" id="UP000033072">
    <property type="component" value="Chromosome"/>
</dbReference>
<dbReference type="GeneID" id="24807241"/>
<dbReference type="InterPro" id="IPR038723">
    <property type="entry name" value="ArnR1-like_HTH"/>
</dbReference>
<organism evidence="2 3">
    <name type="scientific">Methanosarcina lacustris Z-7289</name>
    <dbReference type="NCBI Taxonomy" id="1434111"/>
    <lineage>
        <taxon>Archaea</taxon>
        <taxon>Methanobacteriati</taxon>
        <taxon>Methanobacteriota</taxon>
        <taxon>Stenosarchaea group</taxon>
        <taxon>Methanomicrobia</taxon>
        <taxon>Methanosarcinales</taxon>
        <taxon>Methanosarcinaceae</taxon>
        <taxon>Methanosarcina</taxon>
    </lineage>
</organism>
<dbReference type="SUPFAM" id="SSF46785">
    <property type="entry name" value="Winged helix' DNA-binding domain"/>
    <property type="match status" value="1"/>
</dbReference>
<dbReference type="KEGG" id="mls:MSLAZ_2410"/>
<reference evidence="2 3" key="1">
    <citation type="submission" date="2014-07" db="EMBL/GenBank/DDBJ databases">
        <title>Methanogenic archaea and the global carbon cycle.</title>
        <authorList>
            <person name="Henriksen J.R."/>
            <person name="Luke J."/>
            <person name="Reinhart S."/>
            <person name="Benedict M.N."/>
            <person name="Youngblut N.D."/>
            <person name="Metcalf M.E."/>
            <person name="Whitaker R.J."/>
            <person name="Metcalf W.W."/>
        </authorList>
    </citation>
    <scope>NUCLEOTIDE SEQUENCE [LARGE SCALE GENOMIC DNA]</scope>
    <source>
        <strain evidence="2 3">Z-7289</strain>
    </source>
</reference>
<name>A0A0E3S5L7_9EURY</name>
<dbReference type="Pfam" id="PF14947">
    <property type="entry name" value="HTH_45"/>
    <property type="match status" value="1"/>
</dbReference>